<evidence type="ECO:0000256" key="1">
    <source>
        <dbReference type="SAM" id="MobiDB-lite"/>
    </source>
</evidence>
<dbReference type="CDD" id="cd06222">
    <property type="entry name" value="RNase_H_like"/>
    <property type="match status" value="1"/>
</dbReference>
<evidence type="ECO:0000259" key="3">
    <source>
        <dbReference type="Pfam" id="PF14392"/>
    </source>
</evidence>
<feature type="domain" description="RNase H type-1" evidence="2">
    <location>
        <begin position="601"/>
        <end position="699"/>
    </location>
</feature>
<dbReference type="Pfam" id="PF14392">
    <property type="entry name" value="zf-CCHC_4"/>
    <property type="match status" value="1"/>
</dbReference>
<feature type="region of interest" description="Disordered" evidence="1">
    <location>
        <begin position="1"/>
        <end position="29"/>
    </location>
</feature>
<comment type="caution">
    <text evidence="4">The sequence shown here is derived from an EMBL/GenBank/DDBJ whole genome shotgun (WGS) entry which is preliminary data.</text>
</comment>
<evidence type="ECO:0000313" key="4">
    <source>
        <dbReference type="EMBL" id="KAL0014567.1"/>
    </source>
</evidence>
<proteinExistence type="predicted"/>
<organism evidence="4 5">
    <name type="scientific">Lithocarpus litseifolius</name>
    <dbReference type="NCBI Taxonomy" id="425828"/>
    <lineage>
        <taxon>Eukaryota</taxon>
        <taxon>Viridiplantae</taxon>
        <taxon>Streptophyta</taxon>
        <taxon>Embryophyta</taxon>
        <taxon>Tracheophyta</taxon>
        <taxon>Spermatophyta</taxon>
        <taxon>Magnoliopsida</taxon>
        <taxon>eudicotyledons</taxon>
        <taxon>Gunneridae</taxon>
        <taxon>Pentapetalae</taxon>
        <taxon>rosids</taxon>
        <taxon>fabids</taxon>
        <taxon>Fagales</taxon>
        <taxon>Fagaceae</taxon>
        <taxon>Lithocarpus</taxon>
    </lineage>
</organism>
<dbReference type="InterPro" id="IPR044730">
    <property type="entry name" value="RNase_H-like_dom_plant"/>
</dbReference>
<dbReference type="GO" id="GO:0004523">
    <property type="term" value="F:RNA-DNA hybrid ribonuclease activity"/>
    <property type="evidence" value="ECO:0007669"/>
    <property type="project" value="InterPro"/>
</dbReference>
<dbReference type="Pfam" id="PF13456">
    <property type="entry name" value="RVT_3"/>
    <property type="match status" value="1"/>
</dbReference>
<dbReference type="GO" id="GO:0003676">
    <property type="term" value="F:nucleic acid binding"/>
    <property type="evidence" value="ECO:0007669"/>
    <property type="project" value="InterPro"/>
</dbReference>
<feature type="domain" description="Zinc knuckle CX2CX4HX4C" evidence="3">
    <location>
        <begin position="123"/>
        <end position="163"/>
    </location>
</feature>
<evidence type="ECO:0000313" key="5">
    <source>
        <dbReference type="Proteomes" id="UP001459277"/>
    </source>
</evidence>
<name>A0AAW2DXQ1_9ROSI</name>
<accession>A0AAW2DXQ1</accession>
<evidence type="ECO:0000259" key="2">
    <source>
        <dbReference type="Pfam" id="PF13456"/>
    </source>
</evidence>
<protein>
    <recommendedName>
        <fullName evidence="6">Reverse transcriptase</fullName>
    </recommendedName>
</protein>
<sequence>MGGSWATRPVKRRQASGGDEIETTRVQSKGQRRRDLGDEIWGAIWGWGSGPMALLDLGMLIGDGFEQDGGAEIHGLPIEYMSKENVEEIGVLVGKVVEVDFIGDGKICMSQFLRVKVDFEVAKPLKSGFYLDRSSFPELWVRFTYERIADFCYKCSRLGHLKAKYKLGGRPVAESFSRGPQLVIEENGIIDMMFSGNPFTWSNKREGLANIKERLDRAFANDRWRFLFPRATGWLRREEILWKNKSRNKWLTTTDLNAKYFHLSTIIRRKRNAIAFLKNQQGRWILGRVEIGQSFVDYFINLFSTSNTPIPNNLENLISPSLSEEEVEMLACMPSVEEIKDVVFSLGSHKAPSLDGMSAHFYKCYWNFIGGEIVEAVNIFFSKGYILKEINHTFIALIPKAKICLKLYKRRLANLVGINASNKKEKYIGLPLVSSREKKAATEEIIEKVKQRLQAMKKKHGLYLKSWDSICTPKALGDLGIKKTEDMDRALVAKLTWEVASDAEKPWVKMFQKKYVRGKNFMKMPMPKSIYWSSQSIFGYRDVVKKGLCHKIGSGWNTWIFDDHWVPEELDFTPKVKSEVILSEHLLANLIDQDSRQWDRAIVGRDYKGDLIFAWAEQVEPGSPLVGEVKAALCAIKRAIENGFSKIIVEGDALSNTGMKPHWSVAEVITDILDFVKCFDAISFSFMYRESNVLAYLLA</sequence>
<dbReference type="Proteomes" id="UP001459277">
    <property type="component" value="Unassembled WGS sequence"/>
</dbReference>
<gene>
    <name evidence="4" type="ORF">SO802_001636</name>
</gene>
<dbReference type="AlphaFoldDB" id="A0AAW2DXQ1"/>
<dbReference type="PANTHER" id="PTHR33710:SF77">
    <property type="entry name" value="DNASE I-LIKE SUPERFAMILY PROTEIN"/>
    <property type="match status" value="1"/>
</dbReference>
<dbReference type="EMBL" id="JAZDWU010000001">
    <property type="protein sequence ID" value="KAL0014567.1"/>
    <property type="molecule type" value="Genomic_DNA"/>
</dbReference>
<keyword evidence="5" id="KW-1185">Reference proteome</keyword>
<evidence type="ECO:0008006" key="6">
    <source>
        <dbReference type="Google" id="ProtNLM"/>
    </source>
</evidence>
<reference evidence="4 5" key="1">
    <citation type="submission" date="2024-01" db="EMBL/GenBank/DDBJ databases">
        <title>A telomere-to-telomere, gap-free genome of sweet tea (Lithocarpus litseifolius).</title>
        <authorList>
            <person name="Zhou J."/>
        </authorList>
    </citation>
    <scope>NUCLEOTIDE SEQUENCE [LARGE SCALE GENOMIC DNA]</scope>
    <source>
        <strain evidence="4">Zhou-2022a</strain>
        <tissue evidence="4">Leaf</tissue>
    </source>
</reference>
<dbReference type="PANTHER" id="PTHR33710">
    <property type="entry name" value="BNAC02G09200D PROTEIN"/>
    <property type="match status" value="1"/>
</dbReference>
<dbReference type="InterPro" id="IPR002156">
    <property type="entry name" value="RNaseH_domain"/>
</dbReference>
<dbReference type="InterPro" id="IPR025836">
    <property type="entry name" value="Zn_knuckle_CX2CX4HX4C"/>
</dbReference>